<name>A0A4T0I9S9_WALIC</name>
<evidence type="ECO:0000313" key="4">
    <source>
        <dbReference type="Proteomes" id="UP000306954"/>
    </source>
</evidence>
<dbReference type="InterPro" id="IPR000387">
    <property type="entry name" value="Tyr_Pase_dom"/>
</dbReference>
<dbReference type="AlphaFoldDB" id="A0A4T0I9S9"/>
<dbReference type="PROSITE" id="PS50056">
    <property type="entry name" value="TYR_PHOSPHATASE_2"/>
    <property type="match status" value="1"/>
</dbReference>
<dbReference type="SUPFAM" id="SSF52799">
    <property type="entry name" value="(Phosphotyrosine protein) phosphatases II"/>
    <property type="match status" value="1"/>
</dbReference>
<evidence type="ECO:0000256" key="1">
    <source>
        <dbReference type="SAM" id="MobiDB-lite"/>
    </source>
</evidence>
<proteinExistence type="predicted"/>
<feature type="compositionally biased region" description="Low complexity" evidence="1">
    <location>
        <begin position="77"/>
        <end position="97"/>
    </location>
</feature>
<feature type="domain" description="Tyrosine specific protein phosphatases" evidence="2">
    <location>
        <begin position="303"/>
        <end position="347"/>
    </location>
</feature>
<evidence type="ECO:0000313" key="3">
    <source>
        <dbReference type="EMBL" id="TIB16649.1"/>
    </source>
</evidence>
<organism evidence="3 4">
    <name type="scientific">Wallemia ichthyophaga</name>
    <dbReference type="NCBI Taxonomy" id="245174"/>
    <lineage>
        <taxon>Eukaryota</taxon>
        <taxon>Fungi</taxon>
        <taxon>Dikarya</taxon>
        <taxon>Basidiomycota</taxon>
        <taxon>Wallemiomycotina</taxon>
        <taxon>Wallemiomycetes</taxon>
        <taxon>Wallemiales</taxon>
        <taxon>Wallemiaceae</taxon>
        <taxon>Wallemia</taxon>
    </lineage>
</organism>
<dbReference type="Proteomes" id="UP000306954">
    <property type="component" value="Unassembled WGS sequence"/>
</dbReference>
<dbReference type="Gene3D" id="3.90.190.10">
    <property type="entry name" value="Protein tyrosine phosphatase superfamily"/>
    <property type="match status" value="1"/>
</dbReference>
<dbReference type="EMBL" id="SPOF01000003">
    <property type="protein sequence ID" value="TIB16649.1"/>
    <property type="molecule type" value="Genomic_DNA"/>
</dbReference>
<comment type="caution">
    <text evidence="3">The sequence shown here is derived from an EMBL/GenBank/DDBJ whole genome shotgun (WGS) entry which is preliminary data.</text>
</comment>
<dbReference type="InterPro" id="IPR029021">
    <property type="entry name" value="Prot-tyrosine_phosphatase-like"/>
</dbReference>
<accession>A0A4T0I9S9</accession>
<sequence>MNLDFLHLASLYEYSTYKLAKAGQYTYRPVSIDYPEYYHSLLSYYTQFTELLQGKGEVYMDNRQADSSSAGYCNDYSSKTRNSTQNTRNTQNPTQSSDTKTSITHPINLSIIVPLDCIDYMSAHATPSATPVLNNAIDLHYLAHLCSKFHSDTASITAADYTYYHALYDFNLHNDKKIPGDVITVANDVTRNPPLGNLLMCSAPGKKVRLGVEAGDGELEASLASLASLAAPATPRAPVDRCILLDLLRIRDSGCTLLACCLDDHELSLLGTSWEQYSYSAARLGLSILRFPMPEGLHPPNIHDFYDRIDLLLHEYTFAGRNVLAHCRGGVGRASLIACAWILRMGLVKGLLTPSSQLVTSEYNHTLHITSLTIEIVRYRRSVKAVETYEQVRFLFDFVSLLRQKAGVVS</sequence>
<reference evidence="3 4" key="1">
    <citation type="submission" date="2019-03" db="EMBL/GenBank/DDBJ databases">
        <title>Sequencing 23 genomes of Wallemia ichthyophaga.</title>
        <authorList>
            <person name="Gostincar C."/>
        </authorList>
    </citation>
    <scope>NUCLEOTIDE SEQUENCE [LARGE SCALE GENOMIC DNA]</scope>
    <source>
        <strain evidence="3 4">EXF-8621</strain>
    </source>
</reference>
<evidence type="ECO:0000259" key="2">
    <source>
        <dbReference type="PROSITE" id="PS50056"/>
    </source>
</evidence>
<protein>
    <recommendedName>
        <fullName evidence="2">Tyrosine specific protein phosphatases domain-containing protein</fullName>
    </recommendedName>
</protein>
<gene>
    <name evidence="3" type="ORF">E3P90_00346</name>
</gene>
<feature type="region of interest" description="Disordered" evidence="1">
    <location>
        <begin position="67"/>
        <end position="101"/>
    </location>
</feature>